<protein>
    <submittedName>
        <fullName evidence="1">Uncharacterized protein</fullName>
    </submittedName>
</protein>
<gene>
    <name evidence="1" type="ORF">CLCR_03169</name>
</gene>
<reference evidence="2" key="1">
    <citation type="submission" date="2015-07" db="EMBL/GenBank/DDBJ databases">
        <authorList>
            <person name="Teixeira M.M."/>
            <person name="Souza R.C."/>
            <person name="Almeida L.G."/>
            <person name="Vicente V.A."/>
            <person name="de Hoog S."/>
            <person name="Bocca A.L."/>
            <person name="de Almeida S.R."/>
            <person name="Vasconcelos A.T."/>
            <person name="Felipe M.S."/>
        </authorList>
    </citation>
    <scope>NUCLEOTIDE SEQUENCE [LARGE SCALE GENOMIC DNA]</scope>
    <source>
        <strain evidence="2">KSF</strain>
    </source>
</reference>
<comment type="caution">
    <text evidence="1">The sequence shown here is derived from an EMBL/GenBank/DDBJ whole genome shotgun (WGS) entry which is preliminary data.</text>
</comment>
<name>A0A1C1D1E0_9EURO</name>
<sequence length="128" mass="14663">MPTWAGFDQKSAKKVMTYQVYATNMQLPRISGLWAILYLRMSTGTFPWVEATLSDASSRAFSRRKILSCRPNYRREKHILMLDDMLQISPATIATAVPILRVRERKQCIFQDIFGHPGDIWPSSRGVA</sequence>
<evidence type="ECO:0000313" key="2">
    <source>
        <dbReference type="Proteomes" id="UP000094526"/>
    </source>
</evidence>
<proteinExistence type="predicted"/>
<dbReference type="AlphaFoldDB" id="A0A1C1D1E0"/>
<organism evidence="1 2">
    <name type="scientific">Cladophialophora carrionii</name>
    <dbReference type="NCBI Taxonomy" id="86049"/>
    <lineage>
        <taxon>Eukaryota</taxon>
        <taxon>Fungi</taxon>
        <taxon>Dikarya</taxon>
        <taxon>Ascomycota</taxon>
        <taxon>Pezizomycotina</taxon>
        <taxon>Eurotiomycetes</taxon>
        <taxon>Chaetothyriomycetidae</taxon>
        <taxon>Chaetothyriales</taxon>
        <taxon>Herpotrichiellaceae</taxon>
        <taxon>Cladophialophora</taxon>
    </lineage>
</organism>
<dbReference type="Proteomes" id="UP000094526">
    <property type="component" value="Unassembled WGS sequence"/>
</dbReference>
<evidence type="ECO:0000313" key="1">
    <source>
        <dbReference type="EMBL" id="OCT54683.1"/>
    </source>
</evidence>
<accession>A0A1C1D1E0</accession>
<dbReference type="EMBL" id="LGRB01000003">
    <property type="protein sequence ID" value="OCT54683.1"/>
    <property type="molecule type" value="Genomic_DNA"/>
</dbReference>
<keyword evidence="2" id="KW-1185">Reference proteome</keyword>
<dbReference type="VEuPathDB" id="FungiDB:CLCR_03169"/>